<dbReference type="EMBL" id="AVPJ01000023">
    <property type="protein sequence ID" value="KGN30092.1"/>
    <property type="molecule type" value="Genomic_DNA"/>
</dbReference>
<sequence>MTMIAVGSLGDVQPMVAIGAGLVRVGHEVRLSAGDDFESLTTAHGIEFIPSGVRVDDVMTSPAGLDWAGHSSHSSVAGLKAMRRLFEAAEELDARPLDGLVGTADLWITGGLGLHAINTIASLGGGRVVLVGLAPMRPTRAGWASMAPPRPDRYSVLNLLTAHAGLRMIAPTLAIQGDALRRRLGLKPTGGRGFLAAAEAAQPILAVSPTVVPPPLDWKGIPVTGYPFLNDIEAGAYAVPPTLATFLAEGERPAYVGFGSMSSRAAAEASRMVAEAARLAKVRVVLSSGLAGMAAADDEWVHGVDHVPHDWLFTQVCGAVHHGGAGTTHTAFRTGTPQAVVAHLIDQPYWGRRVHELGVGPKPVLRHALSAEWLTEALRGFAAGTWSAAATEMSDKVRGEDGVAATIDAMAL</sequence>
<dbReference type="Pfam" id="PF03033">
    <property type="entry name" value="Glyco_transf_28"/>
    <property type="match status" value="1"/>
</dbReference>
<dbReference type="CDD" id="cd03784">
    <property type="entry name" value="GT1_Gtf-like"/>
    <property type="match status" value="1"/>
</dbReference>
<organism evidence="3 4">
    <name type="scientific">Knoellia sinensis KCTC 19936</name>
    <dbReference type="NCBI Taxonomy" id="1385520"/>
    <lineage>
        <taxon>Bacteria</taxon>
        <taxon>Bacillati</taxon>
        <taxon>Actinomycetota</taxon>
        <taxon>Actinomycetes</taxon>
        <taxon>Micrococcales</taxon>
        <taxon>Intrasporangiaceae</taxon>
        <taxon>Knoellia</taxon>
    </lineage>
</organism>
<protein>
    <submittedName>
        <fullName evidence="3">Uncharacterized protein</fullName>
    </submittedName>
</protein>
<dbReference type="InterPro" id="IPR004276">
    <property type="entry name" value="GlycoTrans_28_N"/>
</dbReference>
<name>A0A0A0J1R3_9MICO</name>
<dbReference type="InterPro" id="IPR010610">
    <property type="entry name" value="EryCIII-like_C"/>
</dbReference>
<dbReference type="eggNOG" id="COG1819">
    <property type="taxonomic scope" value="Bacteria"/>
</dbReference>
<accession>A0A0A0J1R3</accession>
<dbReference type="Proteomes" id="UP000030002">
    <property type="component" value="Unassembled WGS sequence"/>
</dbReference>
<dbReference type="GO" id="GO:0033072">
    <property type="term" value="P:vancomycin biosynthetic process"/>
    <property type="evidence" value="ECO:0007669"/>
    <property type="project" value="UniProtKB-ARBA"/>
</dbReference>
<dbReference type="STRING" id="1385520.N802_09900"/>
<feature type="domain" description="Glycosyltransferase family 28 N-terminal" evidence="1">
    <location>
        <begin position="2"/>
        <end position="69"/>
    </location>
</feature>
<dbReference type="InterPro" id="IPR050426">
    <property type="entry name" value="Glycosyltransferase_28"/>
</dbReference>
<dbReference type="Gene3D" id="3.40.50.2000">
    <property type="entry name" value="Glycogen Phosphorylase B"/>
    <property type="match status" value="2"/>
</dbReference>
<feature type="domain" description="Erythromycin biosynthesis protein CIII-like C-terminal" evidence="2">
    <location>
        <begin position="301"/>
        <end position="396"/>
    </location>
</feature>
<dbReference type="PANTHER" id="PTHR48050:SF13">
    <property type="entry name" value="STEROL 3-BETA-GLUCOSYLTRANSFERASE UGT80A2"/>
    <property type="match status" value="1"/>
</dbReference>
<keyword evidence="4" id="KW-1185">Reference proteome</keyword>
<evidence type="ECO:0000259" key="1">
    <source>
        <dbReference type="Pfam" id="PF03033"/>
    </source>
</evidence>
<dbReference type="GO" id="GO:0005975">
    <property type="term" value="P:carbohydrate metabolic process"/>
    <property type="evidence" value="ECO:0007669"/>
    <property type="project" value="InterPro"/>
</dbReference>
<gene>
    <name evidence="3" type="ORF">N802_09900</name>
</gene>
<evidence type="ECO:0000313" key="4">
    <source>
        <dbReference type="Proteomes" id="UP000030002"/>
    </source>
</evidence>
<dbReference type="AlphaFoldDB" id="A0A0A0J1R3"/>
<evidence type="ECO:0000259" key="2">
    <source>
        <dbReference type="Pfam" id="PF06722"/>
    </source>
</evidence>
<dbReference type="PANTHER" id="PTHR48050">
    <property type="entry name" value="STEROL 3-BETA-GLUCOSYLTRANSFERASE"/>
    <property type="match status" value="1"/>
</dbReference>
<evidence type="ECO:0000313" key="3">
    <source>
        <dbReference type="EMBL" id="KGN30092.1"/>
    </source>
</evidence>
<dbReference type="SUPFAM" id="SSF53756">
    <property type="entry name" value="UDP-Glycosyltransferase/glycogen phosphorylase"/>
    <property type="match status" value="1"/>
</dbReference>
<dbReference type="GO" id="GO:0016758">
    <property type="term" value="F:hexosyltransferase activity"/>
    <property type="evidence" value="ECO:0007669"/>
    <property type="project" value="InterPro"/>
</dbReference>
<comment type="caution">
    <text evidence="3">The sequence shown here is derived from an EMBL/GenBank/DDBJ whole genome shotgun (WGS) entry which is preliminary data.</text>
</comment>
<reference evidence="3 4" key="1">
    <citation type="submission" date="2013-08" db="EMBL/GenBank/DDBJ databases">
        <title>The genome sequence of Knoellia sinensis.</title>
        <authorList>
            <person name="Zhu W."/>
            <person name="Wang G."/>
        </authorList>
    </citation>
    <scope>NUCLEOTIDE SEQUENCE [LARGE SCALE GENOMIC DNA]</scope>
    <source>
        <strain evidence="3 4">KCTC 19936</strain>
    </source>
</reference>
<proteinExistence type="predicted"/>
<dbReference type="GO" id="GO:0008194">
    <property type="term" value="F:UDP-glycosyltransferase activity"/>
    <property type="evidence" value="ECO:0007669"/>
    <property type="project" value="InterPro"/>
</dbReference>
<dbReference type="FunFam" id="3.40.50.2000:FF:000009">
    <property type="entry name" value="Sterol 3-beta-glucosyltransferase UGT80A2"/>
    <property type="match status" value="1"/>
</dbReference>
<dbReference type="Pfam" id="PF06722">
    <property type="entry name" value="EryCIII-like_C"/>
    <property type="match status" value="1"/>
</dbReference>
<dbReference type="OrthoDB" id="3253247at2"/>
<dbReference type="InterPro" id="IPR002213">
    <property type="entry name" value="UDP_glucos_trans"/>
</dbReference>